<feature type="domain" description="ThuA-like" evidence="1">
    <location>
        <begin position="91"/>
        <end position="254"/>
    </location>
</feature>
<dbReference type="Gene3D" id="3.40.50.880">
    <property type="match status" value="1"/>
</dbReference>
<dbReference type="SUPFAM" id="SSF52317">
    <property type="entry name" value="Class I glutamine amidotransferase-like"/>
    <property type="match status" value="1"/>
</dbReference>
<dbReference type="InterPro" id="IPR029062">
    <property type="entry name" value="Class_I_gatase-like"/>
</dbReference>
<dbReference type="Pfam" id="PF06283">
    <property type="entry name" value="ThuA"/>
    <property type="match status" value="1"/>
</dbReference>
<dbReference type="InterPro" id="IPR029010">
    <property type="entry name" value="ThuA-like"/>
</dbReference>
<reference evidence="2 3" key="1">
    <citation type="submission" date="2021-03" db="EMBL/GenBank/DDBJ databases">
        <title>Fibrella sp. HMF5405 genome sequencing and assembly.</title>
        <authorList>
            <person name="Kang H."/>
            <person name="Kim H."/>
            <person name="Bae S."/>
            <person name="Joh K."/>
        </authorList>
    </citation>
    <scope>NUCLEOTIDE SEQUENCE [LARGE SCALE GENOMIC DNA]</scope>
    <source>
        <strain evidence="2 3">HMF5405</strain>
    </source>
</reference>
<dbReference type="Proteomes" id="UP000664628">
    <property type="component" value="Unassembled WGS sequence"/>
</dbReference>
<dbReference type="RefSeq" id="WP_207331366.1">
    <property type="nucleotide sequence ID" value="NZ_JAFMYW010000007.1"/>
</dbReference>
<dbReference type="PANTHER" id="PTHR40469">
    <property type="entry name" value="SECRETED GLYCOSYL HYDROLASE"/>
    <property type="match status" value="1"/>
</dbReference>
<dbReference type="EMBL" id="JAFMYW010000007">
    <property type="protein sequence ID" value="MBO0951430.1"/>
    <property type="molecule type" value="Genomic_DNA"/>
</dbReference>
<evidence type="ECO:0000313" key="2">
    <source>
        <dbReference type="EMBL" id="MBO0951430.1"/>
    </source>
</evidence>
<protein>
    <submittedName>
        <fullName evidence="2">ThuA domain-containing protein</fullName>
    </submittedName>
</protein>
<evidence type="ECO:0000313" key="3">
    <source>
        <dbReference type="Proteomes" id="UP000664628"/>
    </source>
</evidence>
<keyword evidence="3" id="KW-1185">Reference proteome</keyword>
<proteinExistence type="predicted"/>
<sequence length="257" mass="28068">MNKQSFRIVLGTIPRSLLLSGLLLGFALLLTQCKTSSAGSSTSGKPIRVLMVGGGTSHNFGMWYRNVDGQTLSRDGFATVNYVGDPDSIMTYLPQADVLYLSNNRPITNPAIRQAITDFADAGKGMIIAHAAMWYNWKDWPAYNQNIVSGGSRGHDRYGSFEVTVNETGHPVMKGVEPKFTLKDERYYFIPDPTGPGVEVLASSSVATSDKIFPSVFVVKHPKARIVGLALGHDAESHNIANYQAMLLNSVKWVAKK</sequence>
<accession>A0ABS3JN41</accession>
<dbReference type="PANTHER" id="PTHR40469:SF2">
    <property type="entry name" value="GALACTOSE-BINDING DOMAIN-LIKE SUPERFAMILY PROTEIN"/>
    <property type="match status" value="1"/>
</dbReference>
<evidence type="ECO:0000259" key="1">
    <source>
        <dbReference type="Pfam" id="PF06283"/>
    </source>
</evidence>
<name>A0ABS3JN41_9BACT</name>
<organism evidence="2 3">
    <name type="scientific">Fibrella forsythiae</name>
    <dbReference type="NCBI Taxonomy" id="2817061"/>
    <lineage>
        <taxon>Bacteria</taxon>
        <taxon>Pseudomonadati</taxon>
        <taxon>Bacteroidota</taxon>
        <taxon>Cytophagia</taxon>
        <taxon>Cytophagales</taxon>
        <taxon>Spirosomataceae</taxon>
        <taxon>Fibrella</taxon>
    </lineage>
</organism>
<gene>
    <name evidence="2" type="ORF">J2I46_22795</name>
</gene>
<comment type="caution">
    <text evidence="2">The sequence shown here is derived from an EMBL/GenBank/DDBJ whole genome shotgun (WGS) entry which is preliminary data.</text>
</comment>